<proteinExistence type="predicted"/>
<dbReference type="GO" id="GO:0006351">
    <property type="term" value="P:DNA-templated transcription"/>
    <property type="evidence" value="ECO:0007669"/>
    <property type="project" value="InterPro"/>
</dbReference>
<dbReference type="GO" id="GO:0006289">
    <property type="term" value="P:nucleotide-excision repair"/>
    <property type="evidence" value="ECO:0007669"/>
    <property type="project" value="InterPro"/>
</dbReference>
<feature type="region of interest" description="Disordered" evidence="1">
    <location>
        <begin position="1"/>
        <end position="23"/>
    </location>
</feature>
<dbReference type="AlphaFoldDB" id="A0AAD9UBN9"/>
<dbReference type="EMBL" id="JAODUO010000295">
    <property type="protein sequence ID" value="KAK2183783.1"/>
    <property type="molecule type" value="Genomic_DNA"/>
</dbReference>
<keyword evidence="3" id="KW-1185">Reference proteome</keyword>
<dbReference type="PANTHER" id="PTHR12856">
    <property type="entry name" value="TRANSCRIPTION INITIATION FACTOR IIH-RELATED"/>
    <property type="match status" value="1"/>
</dbReference>
<evidence type="ECO:0000313" key="2">
    <source>
        <dbReference type="EMBL" id="KAK2183783.1"/>
    </source>
</evidence>
<name>A0AAD9UBN9_RIDPI</name>
<sequence>MQAKLQEKVEYTDLAPPSGTGSAPALRLTRLDRYLHGPTVVTSAQYHTNDDVLRASRTVVQEMLSWQPQLTQVLPNNIAASILGELSPGGALMQGCMSRELHQMVSPDIQLELKHLYNAVCELLRHFWSCFPTTSKFLEEKAVRMKDSLERFQYAKLLPVKEKIQNYHYTVNLVGHLEAMLEAAYNKFNVWQMKRLSKKS</sequence>
<evidence type="ECO:0000256" key="1">
    <source>
        <dbReference type="SAM" id="MobiDB-lite"/>
    </source>
</evidence>
<protein>
    <submittedName>
        <fullName evidence="2">Uncharacterized protein</fullName>
    </submittedName>
</protein>
<evidence type="ECO:0000313" key="3">
    <source>
        <dbReference type="Proteomes" id="UP001209878"/>
    </source>
</evidence>
<dbReference type="Proteomes" id="UP001209878">
    <property type="component" value="Unassembled WGS sequence"/>
</dbReference>
<reference evidence="2" key="1">
    <citation type="journal article" date="2023" name="Mol. Biol. Evol.">
        <title>Third-Generation Sequencing Reveals the Adaptive Role of the Epigenome in Three Deep-Sea Polychaetes.</title>
        <authorList>
            <person name="Perez M."/>
            <person name="Aroh O."/>
            <person name="Sun Y."/>
            <person name="Lan Y."/>
            <person name="Juniper S.K."/>
            <person name="Young C.R."/>
            <person name="Angers B."/>
            <person name="Qian P.Y."/>
        </authorList>
    </citation>
    <scope>NUCLEOTIDE SEQUENCE</scope>
    <source>
        <strain evidence="2">R07B-5</strain>
    </source>
</reference>
<feature type="compositionally biased region" description="Basic and acidic residues" evidence="1">
    <location>
        <begin position="1"/>
        <end position="11"/>
    </location>
</feature>
<dbReference type="InterPro" id="IPR027079">
    <property type="entry name" value="Tfb1/GTF2H1"/>
</dbReference>
<gene>
    <name evidence="2" type="ORF">NP493_289g01044</name>
</gene>
<dbReference type="GO" id="GO:0000439">
    <property type="term" value="C:transcription factor TFIIH core complex"/>
    <property type="evidence" value="ECO:0007669"/>
    <property type="project" value="InterPro"/>
</dbReference>
<accession>A0AAD9UBN9</accession>
<comment type="caution">
    <text evidence="2">The sequence shown here is derived from an EMBL/GenBank/DDBJ whole genome shotgun (WGS) entry which is preliminary data.</text>
</comment>
<organism evidence="2 3">
    <name type="scientific">Ridgeia piscesae</name>
    <name type="common">Tubeworm</name>
    <dbReference type="NCBI Taxonomy" id="27915"/>
    <lineage>
        <taxon>Eukaryota</taxon>
        <taxon>Metazoa</taxon>
        <taxon>Spiralia</taxon>
        <taxon>Lophotrochozoa</taxon>
        <taxon>Annelida</taxon>
        <taxon>Polychaeta</taxon>
        <taxon>Sedentaria</taxon>
        <taxon>Canalipalpata</taxon>
        <taxon>Sabellida</taxon>
        <taxon>Siboglinidae</taxon>
        <taxon>Ridgeia</taxon>
    </lineage>
</organism>